<evidence type="ECO:0000313" key="2">
    <source>
        <dbReference type="Proteomes" id="UP000005095"/>
    </source>
</evidence>
<dbReference type="Proteomes" id="UP000005095">
    <property type="component" value="Chromosome"/>
</dbReference>
<gene>
    <name evidence="1" type="ORF">Metli_1320</name>
</gene>
<sequence>MMDATSYYDIKNLKRPQMNNSKFMKKEQSACGW</sequence>
<evidence type="ECO:0000313" key="1">
    <source>
        <dbReference type="EMBL" id="EJG07275.1"/>
    </source>
</evidence>
<organism evidence="1 2">
    <name type="scientific">Methanofollis liminatans DSM 4140</name>
    <dbReference type="NCBI Taxonomy" id="28892"/>
    <lineage>
        <taxon>Archaea</taxon>
        <taxon>Methanobacteriati</taxon>
        <taxon>Methanobacteriota</taxon>
        <taxon>Stenosarchaea group</taxon>
        <taxon>Methanomicrobia</taxon>
        <taxon>Methanomicrobiales</taxon>
        <taxon>Methanomicrobiaceae</taxon>
        <taxon>Methanofollis</taxon>
    </lineage>
</organism>
<protein>
    <submittedName>
        <fullName evidence="1">Uncharacterized protein</fullName>
    </submittedName>
</protein>
<dbReference type="EMBL" id="CM001555">
    <property type="protein sequence ID" value="EJG07275.1"/>
    <property type="molecule type" value="Genomic_DNA"/>
</dbReference>
<dbReference type="HOGENOM" id="CLU_3379932_0_0_2"/>
<keyword evidence="2" id="KW-1185">Reference proteome</keyword>
<accession>J1L3H7</accession>
<dbReference type="AlphaFoldDB" id="J1L3H7"/>
<reference evidence="1 2" key="1">
    <citation type="submission" date="2011-08" db="EMBL/GenBank/DDBJ databases">
        <title>The complete genome of Methanofollis liminatans DSM 4140.</title>
        <authorList>
            <consortium name="US DOE Joint Genome Institute (JGI-PGF)"/>
            <person name="Lucas S."/>
            <person name="Han J."/>
            <person name="Lapidus A."/>
            <person name="Bruce D."/>
            <person name="Goodwin L."/>
            <person name="Pitluck S."/>
            <person name="Peters L."/>
            <person name="Kyrpides N."/>
            <person name="Mavromatis K."/>
            <person name="Ivanova N."/>
            <person name="Mikhailova N."/>
            <person name="Lu M."/>
            <person name="Detter J.C."/>
            <person name="Tapia R."/>
            <person name="Han C."/>
            <person name="Land M."/>
            <person name="Hauser L."/>
            <person name="Markowitz V."/>
            <person name="Cheng J.-F."/>
            <person name="Hugenholtz P."/>
            <person name="Woyke T."/>
            <person name="Wu D."/>
            <person name="Spring S."/>
            <person name="Schuler E."/>
            <person name="Brambilla E."/>
            <person name="Klenk H.-P."/>
            <person name="Eisen J.A."/>
        </authorList>
    </citation>
    <scope>NUCLEOTIDE SEQUENCE [LARGE SCALE GENOMIC DNA]</scope>
    <source>
        <strain evidence="1 2">DSM 4140</strain>
    </source>
</reference>
<name>J1L3H7_9EURY</name>
<proteinExistence type="predicted"/>